<organism evidence="13 14">
    <name type="scientific">Zootermopsis nevadensis</name>
    <name type="common">Dampwood termite</name>
    <dbReference type="NCBI Taxonomy" id="136037"/>
    <lineage>
        <taxon>Eukaryota</taxon>
        <taxon>Metazoa</taxon>
        <taxon>Ecdysozoa</taxon>
        <taxon>Arthropoda</taxon>
        <taxon>Hexapoda</taxon>
        <taxon>Insecta</taxon>
        <taxon>Pterygota</taxon>
        <taxon>Neoptera</taxon>
        <taxon>Polyneoptera</taxon>
        <taxon>Dictyoptera</taxon>
        <taxon>Blattodea</taxon>
        <taxon>Blattoidea</taxon>
        <taxon>Termitoidae</taxon>
        <taxon>Termopsidae</taxon>
        <taxon>Zootermopsis</taxon>
    </lineage>
</organism>
<dbReference type="InterPro" id="IPR036396">
    <property type="entry name" value="Cyt_P450_sf"/>
</dbReference>
<name>A0A067R9L0_ZOONE</name>
<dbReference type="Proteomes" id="UP000027135">
    <property type="component" value="Unassembled WGS sequence"/>
</dbReference>
<dbReference type="STRING" id="136037.A0A067R9L0"/>
<dbReference type="GO" id="GO:0020037">
    <property type="term" value="F:heme binding"/>
    <property type="evidence" value="ECO:0007669"/>
    <property type="project" value="InterPro"/>
</dbReference>
<evidence type="ECO:0000256" key="4">
    <source>
        <dbReference type="ARBA" id="ARBA00010617"/>
    </source>
</evidence>
<evidence type="ECO:0000256" key="5">
    <source>
        <dbReference type="ARBA" id="ARBA00022617"/>
    </source>
</evidence>
<dbReference type="InterPro" id="IPR001128">
    <property type="entry name" value="Cyt_P450"/>
</dbReference>
<keyword evidence="9" id="KW-0560">Oxidoreductase</keyword>
<evidence type="ECO:0000256" key="10">
    <source>
        <dbReference type="ARBA" id="ARBA00023004"/>
    </source>
</evidence>
<keyword evidence="5" id="KW-0349">Heme</keyword>
<evidence type="ECO:0000256" key="3">
    <source>
        <dbReference type="ARBA" id="ARBA00004406"/>
    </source>
</evidence>
<comment type="similarity">
    <text evidence="4">Belongs to the cytochrome P450 family.</text>
</comment>
<dbReference type="PANTHER" id="PTHR24292:SF54">
    <property type="entry name" value="CYP9F3-RELATED"/>
    <property type="match status" value="1"/>
</dbReference>
<keyword evidence="12" id="KW-0472">Membrane</keyword>
<evidence type="ECO:0000256" key="2">
    <source>
        <dbReference type="ARBA" id="ARBA00004174"/>
    </source>
</evidence>
<dbReference type="InterPro" id="IPR050476">
    <property type="entry name" value="Insect_CytP450_Detox"/>
</dbReference>
<dbReference type="GO" id="GO:0016705">
    <property type="term" value="F:oxidoreductase activity, acting on paired donors, with incorporation or reduction of molecular oxygen"/>
    <property type="evidence" value="ECO:0007669"/>
    <property type="project" value="InterPro"/>
</dbReference>
<keyword evidence="10" id="KW-0408">Iron</keyword>
<proteinExistence type="inferred from homology"/>
<evidence type="ECO:0000256" key="1">
    <source>
        <dbReference type="ARBA" id="ARBA00001971"/>
    </source>
</evidence>
<dbReference type="EMBL" id="KK852836">
    <property type="protein sequence ID" value="KDR15239.1"/>
    <property type="molecule type" value="Genomic_DNA"/>
</dbReference>
<evidence type="ECO:0000313" key="14">
    <source>
        <dbReference type="Proteomes" id="UP000027135"/>
    </source>
</evidence>
<evidence type="ECO:0000256" key="6">
    <source>
        <dbReference type="ARBA" id="ARBA00022723"/>
    </source>
</evidence>
<dbReference type="PANTHER" id="PTHR24292">
    <property type="entry name" value="CYTOCHROME P450"/>
    <property type="match status" value="1"/>
</dbReference>
<reference evidence="13 14" key="1">
    <citation type="journal article" date="2014" name="Nat. Commun.">
        <title>Molecular traces of alternative social organization in a termite genome.</title>
        <authorList>
            <person name="Terrapon N."/>
            <person name="Li C."/>
            <person name="Robertson H.M."/>
            <person name="Ji L."/>
            <person name="Meng X."/>
            <person name="Booth W."/>
            <person name="Chen Z."/>
            <person name="Childers C.P."/>
            <person name="Glastad K.M."/>
            <person name="Gokhale K."/>
            <person name="Gowin J."/>
            <person name="Gronenberg W."/>
            <person name="Hermansen R.A."/>
            <person name="Hu H."/>
            <person name="Hunt B.G."/>
            <person name="Huylmans A.K."/>
            <person name="Khalil S.M."/>
            <person name="Mitchell R.D."/>
            <person name="Munoz-Torres M.C."/>
            <person name="Mustard J.A."/>
            <person name="Pan H."/>
            <person name="Reese J.T."/>
            <person name="Scharf M.E."/>
            <person name="Sun F."/>
            <person name="Vogel H."/>
            <person name="Xiao J."/>
            <person name="Yang W."/>
            <person name="Yang Z."/>
            <person name="Yang Z."/>
            <person name="Zhou J."/>
            <person name="Zhu J."/>
            <person name="Brent C.S."/>
            <person name="Elsik C.G."/>
            <person name="Goodisman M.A."/>
            <person name="Liberles D.A."/>
            <person name="Roe R.M."/>
            <person name="Vargo E.L."/>
            <person name="Vilcinskas A."/>
            <person name="Wang J."/>
            <person name="Bornberg-Bauer E."/>
            <person name="Korb J."/>
            <person name="Zhang G."/>
            <person name="Liebig J."/>
        </authorList>
    </citation>
    <scope>NUCLEOTIDE SEQUENCE [LARGE SCALE GENOMIC DNA]</scope>
    <source>
        <tissue evidence="13">Whole organism</tissue>
    </source>
</reference>
<dbReference type="GO" id="GO:0004497">
    <property type="term" value="F:monooxygenase activity"/>
    <property type="evidence" value="ECO:0007669"/>
    <property type="project" value="UniProtKB-KW"/>
</dbReference>
<dbReference type="GO" id="GO:0005789">
    <property type="term" value="C:endoplasmic reticulum membrane"/>
    <property type="evidence" value="ECO:0007669"/>
    <property type="project" value="UniProtKB-SubCell"/>
</dbReference>
<dbReference type="eggNOG" id="KOG0158">
    <property type="taxonomic scope" value="Eukaryota"/>
</dbReference>
<keyword evidence="6" id="KW-0479">Metal-binding</keyword>
<comment type="cofactor">
    <cofactor evidence="1">
        <name>heme</name>
        <dbReference type="ChEBI" id="CHEBI:30413"/>
    </cofactor>
</comment>
<evidence type="ECO:0000256" key="8">
    <source>
        <dbReference type="ARBA" id="ARBA00022848"/>
    </source>
</evidence>
<keyword evidence="11" id="KW-0503">Monooxygenase</keyword>
<evidence type="ECO:0000256" key="12">
    <source>
        <dbReference type="ARBA" id="ARBA00023136"/>
    </source>
</evidence>
<evidence type="ECO:0000256" key="7">
    <source>
        <dbReference type="ARBA" id="ARBA00022824"/>
    </source>
</evidence>
<protein>
    <submittedName>
        <fullName evidence="13">Cytochrome P450 6j1</fullName>
    </submittedName>
</protein>
<evidence type="ECO:0000313" key="13">
    <source>
        <dbReference type="EMBL" id="KDR15239.1"/>
    </source>
</evidence>
<comment type="subcellular location">
    <subcellularLocation>
        <location evidence="3">Endoplasmic reticulum membrane</location>
        <topology evidence="3">Peripheral membrane protein</topology>
    </subcellularLocation>
    <subcellularLocation>
        <location evidence="2">Microsome membrane</location>
        <topology evidence="2">Peripheral membrane protein</topology>
    </subcellularLocation>
</comment>
<keyword evidence="8" id="KW-0492">Microsome</keyword>
<gene>
    <name evidence="13" type="ORF">L798_10607</name>
</gene>
<dbReference type="AlphaFoldDB" id="A0A067R9L0"/>
<evidence type="ECO:0000256" key="11">
    <source>
        <dbReference type="ARBA" id="ARBA00023033"/>
    </source>
</evidence>
<dbReference type="InParanoid" id="A0A067R9L0"/>
<keyword evidence="14" id="KW-1185">Reference proteome</keyword>
<dbReference type="SUPFAM" id="SSF48264">
    <property type="entry name" value="Cytochrome P450"/>
    <property type="match status" value="1"/>
</dbReference>
<accession>A0A067R9L0</accession>
<dbReference type="Gene3D" id="1.10.630.10">
    <property type="entry name" value="Cytochrome P450"/>
    <property type="match status" value="1"/>
</dbReference>
<sequence length="140" mass="16466">MSVSLSKNPYRLKENIGKTLERIYSEQSDKPFVGIFAFVQPILVIHDLDLVKKVLVKSEQYFVDRSIAIDENLDPLFGKNMFVIKGQRWRRVRVYLSPVFTSAKMKMKFYLVELCGKDLLKYLEMVTADCQYSEHTVYKR</sequence>
<dbReference type="GO" id="GO:0005506">
    <property type="term" value="F:iron ion binding"/>
    <property type="evidence" value="ECO:0007669"/>
    <property type="project" value="InterPro"/>
</dbReference>
<evidence type="ECO:0000256" key="9">
    <source>
        <dbReference type="ARBA" id="ARBA00023002"/>
    </source>
</evidence>
<dbReference type="OMA" id="YLADRCT"/>
<keyword evidence="7" id="KW-0256">Endoplasmic reticulum</keyword>
<dbReference type="Pfam" id="PF00067">
    <property type="entry name" value="p450"/>
    <property type="match status" value="1"/>
</dbReference>